<name>A0AA89T7C5_9GAMM</name>
<dbReference type="RefSeq" id="WP_260182314.1">
    <property type="nucleotide sequence ID" value="NZ_CP047491.1"/>
</dbReference>
<dbReference type="AlphaFoldDB" id="A0AA89T7C5"/>
<evidence type="ECO:0000256" key="1">
    <source>
        <dbReference type="SAM" id="Phobius"/>
    </source>
</evidence>
<comment type="caution">
    <text evidence="2">The sequence shown here is derived from an EMBL/GenBank/DDBJ whole genome shotgun (WGS) entry which is preliminary data.</text>
</comment>
<dbReference type="Proteomes" id="UP000563601">
    <property type="component" value="Unassembled WGS sequence"/>
</dbReference>
<accession>A0AA89T7C5</accession>
<evidence type="ECO:0000313" key="3">
    <source>
        <dbReference type="Proteomes" id="UP000563601"/>
    </source>
</evidence>
<keyword evidence="1" id="KW-1133">Transmembrane helix</keyword>
<proteinExistence type="predicted"/>
<protein>
    <submittedName>
        <fullName evidence="2">Uncharacterized protein</fullName>
    </submittedName>
</protein>
<reference evidence="2 3" key="1">
    <citation type="submission" date="2020-08" db="EMBL/GenBank/DDBJ databases">
        <title>Genomic Encyclopedia of Type Strains, Phase IV (KMG-IV): sequencing the most valuable type-strain genomes for metagenomic binning, comparative biology and taxonomic classification.</title>
        <authorList>
            <person name="Goeker M."/>
        </authorList>
    </citation>
    <scope>NUCLEOTIDE SEQUENCE [LARGE SCALE GENOMIC DNA]</scope>
    <source>
        <strain evidence="2 3">DSM 11525</strain>
    </source>
</reference>
<keyword evidence="1" id="KW-0472">Membrane</keyword>
<evidence type="ECO:0000313" key="2">
    <source>
        <dbReference type="EMBL" id="MBB5213235.1"/>
    </source>
</evidence>
<organism evidence="2 3">
    <name type="scientific">Microbulbifer hydrolyticus</name>
    <dbReference type="NCBI Taxonomy" id="48074"/>
    <lineage>
        <taxon>Bacteria</taxon>
        <taxon>Pseudomonadati</taxon>
        <taxon>Pseudomonadota</taxon>
        <taxon>Gammaproteobacteria</taxon>
        <taxon>Cellvibrionales</taxon>
        <taxon>Microbulbiferaceae</taxon>
        <taxon>Microbulbifer</taxon>
    </lineage>
</organism>
<sequence>MNKPEKKKIKSEDKIGFGIAIGVAIGAAIGISLQEKNKNDSGR</sequence>
<gene>
    <name evidence="2" type="ORF">HNQ53_003483</name>
</gene>
<keyword evidence="1" id="KW-0812">Transmembrane</keyword>
<feature type="transmembrane region" description="Helical" evidence="1">
    <location>
        <begin position="15"/>
        <end position="33"/>
    </location>
</feature>
<dbReference type="EMBL" id="JACHHR010000007">
    <property type="protein sequence ID" value="MBB5213235.1"/>
    <property type="molecule type" value="Genomic_DNA"/>
</dbReference>